<dbReference type="AlphaFoldDB" id="A0LG16"/>
<dbReference type="KEGG" id="sfu:Sfum_0669"/>
<organism evidence="1 2">
    <name type="scientific">Syntrophobacter fumaroxidans (strain DSM 10017 / MPOB)</name>
    <dbReference type="NCBI Taxonomy" id="335543"/>
    <lineage>
        <taxon>Bacteria</taxon>
        <taxon>Pseudomonadati</taxon>
        <taxon>Thermodesulfobacteriota</taxon>
        <taxon>Syntrophobacteria</taxon>
        <taxon>Syntrophobacterales</taxon>
        <taxon>Syntrophobacteraceae</taxon>
        <taxon>Syntrophobacter</taxon>
    </lineage>
</organism>
<dbReference type="Proteomes" id="UP000001784">
    <property type="component" value="Chromosome"/>
</dbReference>
<dbReference type="EMBL" id="CP000478">
    <property type="protein sequence ID" value="ABK16368.1"/>
    <property type="molecule type" value="Genomic_DNA"/>
</dbReference>
<evidence type="ECO:0000313" key="2">
    <source>
        <dbReference type="Proteomes" id="UP000001784"/>
    </source>
</evidence>
<sequence length="99" mass="11321">MSQNPYRQLNWSPLRAIREYCLWCCADQRKEVSSCAAEGCPLHPFRFGRIRGGDPACLKAIRRKCLDCVTGSHSEIVKCESRDCVLWHFRLGTYPPCAT</sequence>
<name>A0LG16_SYNFM</name>
<dbReference type="eggNOG" id="ENOG5033G9X">
    <property type="taxonomic scope" value="Bacteria"/>
</dbReference>
<dbReference type="HOGENOM" id="CLU_168140_0_0_7"/>
<dbReference type="InParanoid" id="A0LG16"/>
<keyword evidence="2" id="KW-1185">Reference proteome</keyword>
<accession>A0LG16</accession>
<evidence type="ECO:0000313" key="1">
    <source>
        <dbReference type="EMBL" id="ABK16368.1"/>
    </source>
</evidence>
<protein>
    <submittedName>
        <fullName evidence="1">Uncharacterized protein</fullName>
    </submittedName>
</protein>
<reference evidence="1 2" key="1">
    <citation type="submission" date="2006-10" db="EMBL/GenBank/DDBJ databases">
        <title>Complete sequence of Syntrophobacter fumaroxidans MPOB.</title>
        <authorList>
            <consortium name="US DOE Joint Genome Institute"/>
            <person name="Copeland A."/>
            <person name="Lucas S."/>
            <person name="Lapidus A."/>
            <person name="Barry K."/>
            <person name="Detter J.C."/>
            <person name="Glavina del Rio T."/>
            <person name="Hammon N."/>
            <person name="Israni S."/>
            <person name="Pitluck S."/>
            <person name="Goltsman E.G."/>
            <person name="Martinez M."/>
            <person name="Schmutz J."/>
            <person name="Larimer F."/>
            <person name="Land M."/>
            <person name="Hauser L."/>
            <person name="Kyrpides N."/>
            <person name="Kim E."/>
            <person name="Boone D.R."/>
            <person name="Brockman F."/>
            <person name="Culley D."/>
            <person name="Ferry J."/>
            <person name="Gunsalus R."/>
            <person name="McInerney M.J."/>
            <person name="Morrison M."/>
            <person name="Plugge C."/>
            <person name="Rohlin L."/>
            <person name="Scholten J."/>
            <person name="Sieber J."/>
            <person name="Stams A.J.M."/>
            <person name="Worm P."/>
            <person name="Henstra A.M."/>
            <person name="Richardson P."/>
        </authorList>
    </citation>
    <scope>NUCLEOTIDE SEQUENCE [LARGE SCALE GENOMIC DNA]</scope>
    <source>
        <strain evidence="2">DSM 10017 / MPOB</strain>
    </source>
</reference>
<gene>
    <name evidence="1" type="ordered locus">Sfum_0669</name>
</gene>
<proteinExistence type="predicted"/>